<keyword evidence="3" id="KW-0227">DNA damage</keyword>
<dbReference type="GO" id="GO:0004386">
    <property type="term" value="F:helicase activity"/>
    <property type="evidence" value="ECO:0007669"/>
    <property type="project" value="UniProtKB-KW"/>
</dbReference>
<comment type="caution">
    <text evidence="11">The sequence shown here is derived from an EMBL/GenBank/DDBJ whole genome shotgun (WGS) entry which is preliminary data.</text>
</comment>
<dbReference type="PANTHER" id="PTHR30591:SF1">
    <property type="entry name" value="RECBCD ENZYME SUBUNIT RECC"/>
    <property type="match status" value="1"/>
</dbReference>
<dbReference type="PANTHER" id="PTHR30591">
    <property type="entry name" value="RECBCD ENZYME SUBUNIT RECC"/>
    <property type="match status" value="1"/>
</dbReference>
<keyword evidence="5" id="KW-0347">Helicase</keyword>
<dbReference type="Proteomes" id="UP000319716">
    <property type="component" value="Unassembled WGS sequence"/>
</dbReference>
<gene>
    <name evidence="11" type="ORF">NBRC111894_1486</name>
</gene>
<dbReference type="EMBL" id="BEXB01000009">
    <property type="protein sequence ID" value="GAY75932.1"/>
    <property type="molecule type" value="Genomic_DNA"/>
</dbReference>
<evidence type="ECO:0000313" key="12">
    <source>
        <dbReference type="Proteomes" id="UP000319716"/>
    </source>
</evidence>
<dbReference type="GO" id="GO:0006281">
    <property type="term" value="P:DNA repair"/>
    <property type="evidence" value="ECO:0007669"/>
    <property type="project" value="UniProtKB-KW"/>
</dbReference>
<keyword evidence="6" id="KW-0269">Exonuclease</keyword>
<keyword evidence="7" id="KW-0067">ATP-binding</keyword>
<dbReference type="AlphaFoldDB" id="A0A4Y1ZA47"/>
<dbReference type="Pfam" id="PF12705">
    <property type="entry name" value="PDDEXK_1"/>
    <property type="match status" value="1"/>
</dbReference>
<proteinExistence type="predicted"/>
<evidence type="ECO:0000256" key="4">
    <source>
        <dbReference type="ARBA" id="ARBA00022801"/>
    </source>
</evidence>
<keyword evidence="4" id="KW-0378">Hydrolase</keyword>
<dbReference type="InterPro" id="IPR038726">
    <property type="entry name" value="PDDEXK_AddAB-type"/>
</dbReference>
<reference evidence="11 12" key="1">
    <citation type="submission" date="2017-11" db="EMBL/GenBank/DDBJ databases">
        <title>Draft Genome Sequence of Sporolactobacillus inulinus NBRC 111894 Isolated from Koso, a Japanese Sugar-Vegetable Fermented Beverage.</title>
        <authorList>
            <person name="Chiou T.Y."/>
            <person name="Oshima K."/>
            <person name="Suda W."/>
            <person name="Hattori M."/>
            <person name="Takahashi T."/>
        </authorList>
    </citation>
    <scope>NUCLEOTIDE SEQUENCE [LARGE SCALE GENOMIC DNA]</scope>
    <source>
        <strain evidence="11 12">NBRC111894</strain>
    </source>
</reference>
<keyword evidence="8" id="KW-0238">DNA-binding</keyword>
<evidence type="ECO:0000256" key="2">
    <source>
        <dbReference type="ARBA" id="ARBA00022741"/>
    </source>
</evidence>
<evidence type="ECO:0000259" key="10">
    <source>
        <dbReference type="Pfam" id="PF12705"/>
    </source>
</evidence>
<evidence type="ECO:0000256" key="9">
    <source>
        <dbReference type="ARBA" id="ARBA00023204"/>
    </source>
</evidence>
<evidence type="ECO:0000256" key="3">
    <source>
        <dbReference type="ARBA" id="ARBA00022763"/>
    </source>
</evidence>
<dbReference type="GO" id="GO:0004527">
    <property type="term" value="F:exonuclease activity"/>
    <property type="evidence" value="ECO:0007669"/>
    <property type="project" value="UniProtKB-KW"/>
</dbReference>
<dbReference type="GO" id="GO:0006310">
    <property type="term" value="P:DNA recombination"/>
    <property type="evidence" value="ECO:0007669"/>
    <property type="project" value="TreeGrafter"/>
</dbReference>
<keyword evidence="2" id="KW-0547">Nucleotide-binding</keyword>
<evidence type="ECO:0000256" key="5">
    <source>
        <dbReference type="ARBA" id="ARBA00022806"/>
    </source>
</evidence>
<dbReference type="Gene3D" id="6.10.140.1030">
    <property type="match status" value="1"/>
</dbReference>
<name>A0A4Y1ZA47_9BACL</name>
<evidence type="ECO:0000256" key="8">
    <source>
        <dbReference type="ARBA" id="ARBA00023125"/>
    </source>
</evidence>
<keyword evidence="1" id="KW-0540">Nuclease</keyword>
<protein>
    <submittedName>
        <fullName evidence="11">ATP-dependent nuclease, subunit B</fullName>
    </submittedName>
</protein>
<sequence>MQRFFPNLKQNVAPASPRELADQEQLAFINTPRKTVSTLSAQIRAWKNGYPIAELWWDAYNWFTVHREWGSAAKMALSGLFARNDEQLSSDAARALYGQTIQTSVSRMEKFNSCPFSQFASYGLNLKERDVFQLAAPDIGQLFHMAIKQMTAKVMKQKRKWDDLSPEECDHLASETVDTLAPNLQKQILTSSNRLRYLQHKLTQVVARVARVLRRHARSSGFSPLSLELPSARASRSQPCISLYNKARKWK</sequence>
<evidence type="ECO:0000313" key="11">
    <source>
        <dbReference type="EMBL" id="GAY75932.1"/>
    </source>
</evidence>
<evidence type="ECO:0000256" key="7">
    <source>
        <dbReference type="ARBA" id="ARBA00022840"/>
    </source>
</evidence>
<accession>A0A4Y1ZA47</accession>
<keyword evidence="9" id="KW-0234">DNA repair</keyword>
<dbReference type="GO" id="GO:0003677">
    <property type="term" value="F:DNA binding"/>
    <property type="evidence" value="ECO:0007669"/>
    <property type="project" value="UniProtKB-KW"/>
</dbReference>
<evidence type="ECO:0000256" key="6">
    <source>
        <dbReference type="ARBA" id="ARBA00022839"/>
    </source>
</evidence>
<organism evidence="11 12">
    <name type="scientific">Sporolactobacillus inulinus</name>
    <dbReference type="NCBI Taxonomy" id="2078"/>
    <lineage>
        <taxon>Bacteria</taxon>
        <taxon>Bacillati</taxon>
        <taxon>Bacillota</taxon>
        <taxon>Bacilli</taxon>
        <taxon>Bacillales</taxon>
        <taxon>Sporolactobacillaceae</taxon>
        <taxon>Sporolactobacillus</taxon>
    </lineage>
</organism>
<feature type="domain" description="PD-(D/E)XK endonuclease-like" evidence="10">
    <location>
        <begin position="103"/>
        <end position="229"/>
    </location>
</feature>
<evidence type="ECO:0000256" key="1">
    <source>
        <dbReference type="ARBA" id="ARBA00022722"/>
    </source>
</evidence>
<dbReference type="GO" id="GO:0005524">
    <property type="term" value="F:ATP binding"/>
    <property type="evidence" value="ECO:0007669"/>
    <property type="project" value="UniProtKB-KW"/>
</dbReference>